<organism evidence="2 3">
    <name type="scientific">Actinoallomurus spadix</name>
    <dbReference type="NCBI Taxonomy" id="79912"/>
    <lineage>
        <taxon>Bacteria</taxon>
        <taxon>Bacillati</taxon>
        <taxon>Actinomycetota</taxon>
        <taxon>Actinomycetes</taxon>
        <taxon>Streptosporangiales</taxon>
        <taxon>Thermomonosporaceae</taxon>
        <taxon>Actinoallomurus</taxon>
    </lineage>
</organism>
<feature type="transmembrane region" description="Helical" evidence="1">
    <location>
        <begin position="6"/>
        <end position="23"/>
    </location>
</feature>
<dbReference type="EMBL" id="BAAABM010000045">
    <property type="protein sequence ID" value="GAA0352910.1"/>
    <property type="molecule type" value="Genomic_DNA"/>
</dbReference>
<keyword evidence="1" id="KW-1133">Transmembrane helix</keyword>
<accession>A0ABP3GTE0</accession>
<dbReference type="RefSeq" id="WP_252807509.1">
    <property type="nucleotide sequence ID" value="NZ_BAAABM010000045.1"/>
</dbReference>
<protein>
    <submittedName>
        <fullName evidence="2">Uncharacterized protein</fullName>
    </submittedName>
</protein>
<keyword evidence="3" id="KW-1185">Reference proteome</keyword>
<dbReference type="Proteomes" id="UP001501822">
    <property type="component" value="Unassembled WGS sequence"/>
</dbReference>
<gene>
    <name evidence="2" type="ORF">GCM10010151_48070</name>
</gene>
<name>A0ABP3GTE0_9ACTN</name>
<evidence type="ECO:0000313" key="3">
    <source>
        <dbReference type="Proteomes" id="UP001501822"/>
    </source>
</evidence>
<sequence length="53" mass="5680">MTYLFLGIALLVSGGVLLIGWMFRRDDARLGLPALATLIAANVLAMVYAALDQ</sequence>
<feature type="transmembrane region" description="Helical" evidence="1">
    <location>
        <begin position="30"/>
        <end position="51"/>
    </location>
</feature>
<reference evidence="3" key="1">
    <citation type="journal article" date="2019" name="Int. J. Syst. Evol. Microbiol.">
        <title>The Global Catalogue of Microorganisms (GCM) 10K type strain sequencing project: providing services to taxonomists for standard genome sequencing and annotation.</title>
        <authorList>
            <consortium name="The Broad Institute Genomics Platform"/>
            <consortium name="The Broad Institute Genome Sequencing Center for Infectious Disease"/>
            <person name="Wu L."/>
            <person name="Ma J."/>
        </authorList>
    </citation>
    <scope>NUCLEOTIDE SEQUENCE [LARGE SCALE GENOMIC DNA]</scope>
    <source>
        <strain evidence="3">JCM 3146</strain>
    </source>
</reference>
<evidence type="ECO:0000313" key="2">
    <source>
        <dbReference type="EMBL" id="GAA0352910.1"/>
    </source>
</evidence>
<evidence type="ECO:0000256" key="1">
    <source>
        <dbReference type="SAM" id="Phobius"/>
    </source>
</evidence>
<keyword evidence="1" id="KW-0812">Transmembrane</keyword>
<keyword evidence="1" id="KW-0472">Membrane</keyword>
<comment type="caution">
    <text evidence="2">The sequence shown here is derived from an EMBL/GenBank/DDBJ whole genome shotgun (WGS) entry which is preliminary data.</text>
</comment>
<proteinExistence type="predicted"/>